<reference evidence="1 2" key="1">
    <citation type="submission" date="2014-04" db="EMBL/GenBank/DDBJ databases">
        <title>A new species of microsporidia sheds light on the evolution of extreme parasitism.</title>
        <authorList>
            <person name="Haag K.L."/>
            <person name="James T.Y."/>
            <person name="Larsson R."/>
            <person name="Schaer T.M."/>
            <person name="Refardt D."/>
            <person name="Pombert J.-F."/>
            <person name="Ebert D."/>
        </authorList>
    </citation>
    <scope>NUCLEOTIDE SEQUENCE [LARGE SCALE GENOMIC DNA]</scope>
    <source>
        <strain evidence="1 2">UGP3</strain>
        <tissue evidence="1">Spores</tissue>
    </source>
</reference>
<evidence type="ECO:0000313" key="2">
    <source>
        <dbReference type="Proteomes" id="UP000029725"/>
    </source>
</evidence>
<comment type="caution">
    <text evidence="1">The sequence shown here is derived from an EMBL/GenBank/DDBJ whole genome shotgun (WGS) entry which is preliminary data.</text>
</comment>
<name>A0A098VLW0_9MICR</name>
<evidence type="ECO:0000313" key="1">
    <source>
        <dbReference type="EMBL" id="KGG50063.1"/>
    </source>
</evidence>
<dbReference type="EMBL" id="JMKJ01000601">
    <property type="protein sequence ID" value="KGG50063.1"/>
    <property type="molecule type" value="Genomic_DNA"/>
</dbReference>
<keyword evidence="2" id="KW-1185">Reference proteome</keyword>
<dbReference type="Proteomes" id="UP000029725">
    <property type="component" value="Unassembled WGS sequence"/>
</dbReference>
<gene>
    <name evidence="1" type="ORF">DI09_8p20</name>
</gene>
<accession>A0A098VLW0</accession>
<dbReference type="RefSeq" id="XP_013236535.1">
    <property type="nucleotide sequence ID" value="XM_013381081.1"/>
</dbReference>
<protein>
    <submittedName>
        <fullName evidence="1">Uncharacterized protein</fullName>
    </submittedName>
</protein>
<sequence>MLNPTEQELVHIAHHTLCVEGRSYAVFPRSDKETGPHTSNPFIMRKKYFSSTRNCRHKQYERKAGPNFERHEGSKRSGHPSYFKAKFDVPVFFIAQHVGMKLQASCCLELWSICSAIKEKHSDQIWRPYLQPSFRRLRTNTQSCIQGSEIPKKGNIDRFLLAKKPRWCISTAKVMRMQWLMQEYVISEHNSKFLSLIAKIITTCTLQGRVEKISKDILLRSIGYFSSYLAIRSSFARLEIDFYKKLLPDATKSFISVLKLIIAIVKIPILDKLLREFEEHCKELILSKHIKHLSDLSNTPPPFLAPNCKLPEALKTVFNDFLGMAIYASTIDCIELYDKRTPPSWIHFSTIFNDHLKKLRNSERLTIDLYTNASYCPLKKPIQRALLRLNCITYLSDVFFEDLSLLLYKDTRNECQVLAIFRKSLQSKLAAVTENAIST</sequence>
<proteinExistence type="predicted"/>
<dbReference type="VEuPathDB" id="MicrosporidiaDB:DI09_8p20"/>
<dbReference type="GeneID" id="25261019"/>
<organism evidence="1 2">
    <name type="scientific">Mitosporidium daphniae</name>
    <dbReference type="NCBI Taxonomy" id="1485682"/>
    <lineage>
        <taxon>Eukaryota</taxon>
        <taxon>Fungi</taxon>
        <taxon>Fungi incertae sedis</taxon>
        <taxon>Microsporidia</taxon>
        <taxon>Mitosporidium</taxon>
    </lineage>
</organism>
<dbReference type="HOGENOM" id="CLU_624165_0_0_1"/>
<dbReference type="AlphaFoldDB" id="A0A098VLW0"/>